<comment type="subcellular location">
    <subcellularLocation>
        <location evidence="1">Nucleus</location>
    </subcellularLocation>
</comment>
<keyword evidence="11" id="KW-1185">Reference proteome</keyword>
<dbReference type="PANTHER" id="PTHR31839:SF85">
    <property type="entry name" value="AP2_ERF DOMAIN-CONTAINING PROTEIN"/>
    <property type="match status" value="1"/>
</dbReference>
<dbReference type="Gene3D" id="3.30.730.10">
    <property type="entry name" value="AP2/ERF domain"/>
    <property type="match status" value="1"/>
</dbReference>
<evidence type="ECO:0000256" key="3">
    <source>
        <dbReference type="ARBA" id="ARBA00023125"/>
    </source>
</evidence>
<keyword evidence="6" id="KW-0539">Nucleus</keyword>
<dbReference type="SMART" id="SM00380">
    <property type="entry name" value="AP2"/>
    <property type="match status" value="1"/>
</dbReference>
<keyword evidence="3" id="KW-0238">DNA-binding</keyword>
<evidence type="ECO:0000259" key="9">
    <source>
        <dbReference type="PROSITE" id="PS51032"/>
    </source>
</evidence>
<evidence type="ECO:0000256" key="1">
    <source>
        <dbReference type="ARBA" id="ARBA00004123"/>
    </source>
</evidence>
<dbReference type="PANTHER" id="PTHR31839">
    <property type="entry name" value="DEHYDRATION-RESPONSIVE ELEMENT-BINDING PROTEIN 1D"/>
    <property type="match status" value="1"/>
</dbReference>
<feature type="region of interest" description="Disordered" evidence="8">
    <location>
        <begin position="1"/>
        <end position="32"/>
    </location>
</feature>
<evidence type="ECO:0000256" key="6">
    <source>
        <dbReference type="ARBA" id="ARBA00023242"/>
    </source>
</evidence>
<dbReference type="SUPFAM" id="SSF54171">
    <property type="entry name" value="DNA-binding domain"/>
    <property type="match status" value="1"/>
</dbReference>
<reference evidence="10 11" key="1">
    <citation type="journal article" date="2023" name="G3 (Bethesda)">
        <title>A haplotype-resolved chromosome-scale genome for Quercus rubra L. provides insights into the genetics of adaptive traits for red oak species.</title>
        <authorList>
            <person name="Kapoor B."/>
            <person name="Jenkins J."/>
            <person name="Schmutz J."/>
            <person name="Zhebentyayeva T."/>
            <person name="Kuelheim C."/>
            <person name="Coggeshall M."/>
            <person name="Heim C."/>
            <person name="Lasky J.R."/>
            <person name="Leites L."/>
            <person name="Islam-Faridi N."/>
            <person name="Romero-Severson J."/>
            <person name="DeLeo V.L."/>
            <person name="Lucas S.M."/>
            <person name="Lazic D."/>
            <person name="Gailing O."/>
            <person name="Carlson J."/>
            <person name="Staton M."/>
        </authorList>
    </citation>
    <scope>NUCLEOTIDE SEQUENCE [LARGE SCALE GENOMIC DNA]</scope>
    <source>
        <strain evidence="10">Pseudo-F2</strain>
    </source>
</reference>
<evidence type="ECO:0000256" key="4">
    <source>
        <dbReference type="ARBA" id="ARBA00023159"/>
    </source>
</evidence>
<feature type="region of interest" description="Disordered" evidence="8">
    <location>
        <begin position="231"/>
        <end position="254"/>
    </location>
</feature>
<dbReference type="PRINTS" id="PR00367">
    <property type="entry name" value="ETHRSPELEMNT"/>
</dbReference>
<dbReference type="GO" id="GO:0003700">
    <property type="term" value="F:DNA-binding transcription factor activity"/>
    <property type="evidence" value="ECO:0007669"/>
    <property type="project" value="InterPro"/>
</dbReference>
<feature type="domain" description="AP2/ERF" evidence="9">
    <location>
        <begin position="91"/>
        <end position="147"/>
    </location>
</feature>
<dbReference type="InterPro" id="IPR045277">
    <property type="entry name" value="DRE1A-I"/>
</dbReference>
<feature type="compositionally biased region" description="Low complexity" evidence="8">
    <location>
        <begin position="72"/>
        <end position="86"/>
    </location>
</feature>
<dbReference type="Proteomes" id="UP001324115">
    <property type="component" value="Unassembled WGS sequence"/>
</dbReference>
<dbReference type="CDD" id="cd00018">
    <property type="entry name" value="AP2"/>
    <property type="match status" value="1"/>
</dbReference>
<dbReference type="Pfam" id="PF00847">
    <property type="entry name" value="AP2"/>
    <property type="match status" value="1"/>
</dbReference>
<comment type="caution">
    <text evidence="10">The sequence shown here is derived from an EMBL/GenBank/DDBJ whole genome shotgun (WGS) entry which is preliminary data.</text>
</comment>
<accession>A0AAN7DY29</accession>
<dbReference type="GO" id="GO:0003677">
    <property type="term" value="F:DNA binding"/>
    <property type="evidence" value="ECO:0007669"/>
    <property type="project" value="UniProtKB-KW"/>
</dbReference>
<evidence type="ECO:0000313" key="10">
    <source>
        <dbReference type="EMBL" id="KAK4558098.1"/>
    </source>
</evidence>
<gene>
    <name evidence="10" type="ORF">RGQ29_007739</name>
</gene>
<dbReference type="GO" id="GO:0005634">
    <property type="term" value="C:nucleus"/>
    <property type="evidence" value="ECO:0007669"/>
    <property type="project" value="UniProtKB-SubCell"/>
</dbReference>
<protein>
    <recommendedName>
        <fullName evidence="9">AP2/ERF domain-containing protein</fullName>
    </recommendedName>
</protein>
<keyword evidence="4" id="KW-0010">Activator</keyword>
<dbReference type="EMBL" id="JAXUIC010000012">
    <property type="protein sequence ID" value="KAK4558098.1"/>
    <property type="molecule type" value="Genomic_DNA"/>
</dbReference>
<keyword evidence="2" id="KW-0805">Transcription regulation</keyword>
<evidence type="ECO:0000313" key="11">
    <source>
        <dbReference type="Proteomes" id="UP001324115"/>
    </source>
</evidence>
<dbReference type="InterPro" id="IPR001471">
    <property type="entry name" value="AP2/ERF_dom"/>
</dbReference>
<dbReference type="AlphaFoldDB" id="A0AAN7DY29"/>
<feature type="compositionally biased region" description="Low complexity" evidence="8">
    <location>
        <begin position="237"/>
        <end position="248"/>
    </location>
</feature>
<keyword evidence="5" id="KW-0804">Transcription</keyword>
<sequence length="254" mass="27260">MADHPNIPTNIHQLDQPHQPAALPPLDPSSLPPQLQLVQVQHSFPFHTCDSPSPTCDSPSPNQPVKSPKPPTTTTTTTTMSSSSTSGKHPMYRGIRCRSGKWVSEIREPRKTTRIWLGTFPIPEMAAAAYDVAALALKGSDAVLNFPGSVATYPVPASTSSLDIRNAATAAAALKKAELSESQLQLRQLQNDSNTMNAGWTSSGTEFVDEEAIFDMPSLLVDMAEGMLVSPPRINSSDDSQGNSDGGESLWGYF</sequence>
<comment type="similarity">
    <text evidence="7">Belongs to the AP2/ERF transcription factor family. ERF subfamily.</text>
</comment>
<organism evidence="10 11">
    <name type="scientific">Quercus rubra</name>
    <name type="common">Northern red oak</name>
    <name type="synonym">Quercus borealis</name>
    <dbReference type="NCBI Taxonomy" id="3512"/>
    <lineage>
        <taxon>Eukaryota</taxon>
        <taxon>Viridiplantae</taxon>
        <taxon>Streptophyta</taxon>
        <taxon>Embryophyta</taxon>
        <taxon>Tracheophyta</taxon>
        <taxon>Spermatophyta</taxon>
        <taxon>Magnoliopsida</taxon>
        <taxon>eudicotyledons</taxon>
        <taxon>Gunneridae</taxon>
        <taxon>Pentapetalae</taxon>
        <taxon>rosids</taxon>
        <taxon>fabids</taxon>
        <taxon>Fagales</taxon>
        <taxon>Fagaceae</taxon>
        <taxon>Quercus</taxon>
    </lineage>
</organism>
<evidence type="ECO:0000256" key="2">
    <source>
        <dbReference type="ARBA" id="ARBA00023015"/>
    </source>
</evidence>
<name>A0AAN7DY29_QUERU</name>
<dbReference type="InterPro" id="IPR036955">
    <property type="entry name" value="AP2/ERF_dom_sf"/>
</dbReference>
<proteinExistence type="inferred from homology"/>
<dbReference type="InterPro" id="IPR016177">
    <property type="entry name" value="DNA-bd_dom_sf"/>
</dbReference>
<feature type="compositionally biased region" description="Pro residues" evidence="8">
    <location>
        <begin position="22"/>
        <end position="31"/>
    </location>
</feature>
<evidence type="ECO:0000256" key="5">
    <source>
        <dbReference type="ARBA" id="ARBA00023163"/>
    </source>
</evidence>
<evidence type="ECO:0000256" key="7">
    <source>
        <dbReference type="ARBA" id="ARBA00024343"/>
    </source>
</evidence>
<dbReference type="PROSITE" id="PS51032">
    <property type="entry name" value="AP2_ERF"/>
    <property type="match status" value="1"/>
</dbReference>
<feature type="region of interest" description="Disordered" evidence="8">
    <location>
        <begin position="49"/>
        <end position="91"/>
    </location>
</feature>
<feature type="compositionally biased region" description="Low complexity" evidence="8">
    <location>
        <begin position="49"/>
        <end position="60"/>
    </location>
</feature>
<evidence type="ECO:0000256" key="8">
    <source>
        <dbReference type="SAM" id="MobiDB-lite"/>
    </source>
</evidence>